<name>A0A8S2R918_9BILA</name>
<dbReference type="EMBL" id="CAJOBA010043564">
    <property type="protein sequence ID" value="CAF4151392.1"/>
    <property type="molecule type" value="Genomic_DNA"/>
</dbReference>
<evidence type="ECO:0000313" key="3">
    <source>
        <dbReference type="Proteomes" id="UP000682733"/>
    </source>
</evidence>
<protein>
    <recommendedName>
        <fullName evidence="4">OTU domain-containing protein</fullName>
    </recommendedName>
</protein>
<evidence type="ECO:0000313" key="1">
    <source>
        <dbReference type="EMBL" id="CAF1340139.1"/>
    </source>
</evidence>
<gene>
    <name evidence="1" type="ORF">OVA965_LOCUS30305</name>
    <name evidence="2" type="ORF">TMI583_LOCUS31103</name>
</gene>
<dbReference type="Proteomes" id="UP000682733">
    <property type="component" value="Unassembled WGS sequence"/>
</dbReference>
<comment type="caution">
    <text evidence="2">The sequence shown here is derived from an EMBL/GenBank/DDBJ whole genome shotgun (WGS) entry which is preliminary data.</text>
</comment>
<accession>A0A8S2R918</accession>
<dbReference type="Proteomes" id="UP000677228">
    <property type="component" value="Unassembled WGS sequence"/>
</dbReference>
<evidence type="ECO:0008006" key="4">
    <source>
        <dbReference type="Google" id="ProtNLM"/>
    </source>
</evidence>
<sequence>MLPQRCGLCSEQCDHVLCIGCATLSRYEIFTTCLSKINAATVNFREMKEACTELLPVIQHFAFDFNPLTEFDPIIHKQDRKAQQYIAYCEDMSDDPNDQKLFSDINSLGYTFIAIYVDGNGNCLYNAIWSLALMNNDFAIELRVRNTVEFFKKQNTRFRESCDNP</sequence>
<organism evidence="2 3">
    <name type="scientific">Didymodactylos carnosus</name>
    <dbReference type="NCBI Taxonomy" id="1234261"/>
    <lineage>
        <taxon>Eukaryota</taxon>
        <taxon>Metazoa</taxon>
        <taxon>Spiralia</taxon>
        <taxon>Gnathifera</taxon>
        <taxon>Rotifera</taxon>
        <taxon>Eurotatoria</taxon>
        <taxon>Bdelloidea</taxon>
        <taxon>Philodinida</taxon>
        <taxon>Philodinidae</taxon>
        <taxon>Didymodactylos</taxon>
    </lineage>
</organism>
<reference evidence="2" key="1">
    <citation type="submission" date="2021-02" db="EMBL/GenBank/DDBJ databases">
        <authorList>
            <person name="Nowell W R."/>
        </authorList>
    </citation>
    <scope>NUCLEOTIDE SEQUENCE</scope>
</reference>
<dbReference type="EMBL" id="CAJNOK010021939">
    <property type="protein sequence ID" value="CAF1340139.1"/>
    <property type="molecule type" value="Genomic_DNA"/>
</dbReference>
<evidence type="ECO:0000313" key="2">
    <source>
        <dbReference type="EMBL" id="CAF4151392.1"/>
    </source>
</evidence>
<proteinExistence type="predicted"/>
<dbReference type="AlphaFoldDB" id="A0A8S2R918"/>